<keyword evidence="2" id="KW-0808">Transferase</keyword>
<dbReference type="NCBIfam" id="TIGR02379">
    <property type="entry name" value="ECA_wecE"/>
    <property type="match status" value="1"/>
</dbReference>
<name>A0ABY4GIA1_9BACI</name>
<proteinExistence type="inferred from homology"/>
<evidence type="ECO:0000313" key="3">
    <source>
        <dbReference type="Proteomes" id="UP000831537"/>
    </source>
</evidence>
<dbReference type="InterPro" id="IPR015422">
    <property type="entry name" value="PyrdxlP-dep_Trfase_small"/>
</dbReference>
<dbReference type="InterPro" id="IPR012749">
    <property type="entry name" value="WecE-like"/>
</dbReference>
<dbReference type="NCBIfam" id="NF008687">
    <property type="entry name" value="PRK11706.1"/>
    <property type="match status" value="1"/>
</dbReference>
<dbReference type="Proteomes" id="UP000831537">
    <property type="component" value="Chromosome"/>
</dbReference>
<organism evidence="2 3">
    <name type="scientific">Gracilibacillus salinarum</name>
    <dbReference type="NCBI Taxonomy" id="2932255"/>
    <lineage>
        <taxon>Bacteria</taxon>
        <taxon>Bacillati</taxon>
        <taxon>Bacillota</taxon>
        <taxon>Bacilli</taxon>
        <taxon>Bacillales</taxon>
        <taxon>Bacillaceae</taxon>
        <taxon>Gracilibacillus</taxon>
    </lineage>
</organism>
<dbReference type="InterPro" id="IPR015424">
    <property type="entry name" value="PyrdxlP-dep_Trfase"/>
</dbReference>
<keyword evidence="1" id="KW-0663">Pyridoxal phosphate</keyword>
<dbReference type="RefSeq" id="WP_244740829.1">
    <property type="nucleotide sequence ID" value="NZ_CP095071.1"/>
</dbReference>
<sequence>MIPFNKPCLIGTEKEAIQQVLTHQKLSGNGPFGEKCTTWFEEVLGCHKAILTPSCTAALEMTALLTEVAKEDEVIMPSYTFVSTANAFALRGARIRFVDVKPGTMNIDPEQIAKAITNRTKAIVVVHYAGVSCDMDAIMALAAKHNLWVIEDAAQGLMSTYKGKPLGTIGHLGTYSFHETKNYTCGEGGALIVNDRSLVERAEILQEKGTDRSQFVKGMVDKYTWRDLGSSYLLSELNAAYLSVQLDHADSINQDRLRTWHLYQQGLAELAETGYLDLPYIPEDRQHNAHMFYIKTKDKTECSQLIQHLKADGVMAVTHYIPLHSSQAGQQFGEFTGEDHFTTTESERLLRLPLYYGIRKEDVHHVVQSIQQFYQV</sequence>
<reference evidence="2 3" key="1">
    <citation type="submission" date="2022-04" db="EMBL/GenBank/DDBJ databases">
        <title>Gracilibacillus sp. isolated from saltern.</title>
        <authorList>
            <person name="Won M."/>
            <person name="Lee C.-M."/>
            <person name="Woen H.-Y."/>
            <person name="Kwon S.-W."/>
        </authorList>
    </citation>
    <scope>NUCLEOTIDE SEQUENCE [LARGE SCALE GENOMIC DNA]</scope>
    <source>
        <strain evidence="2 3">SSPM10-3</strain>
    </source>
</reference>
<evidence type="ECO:0000256" key="1">
    <source>
        <dbReference type="RuleBase" id="RU004508"/>
    </source>
</evidence>
<dbReference type="Gene3D" id="3.40.640.10">
    <property type="entry name" value="Type I PLP-dependent aspartate aminotransferase-like (Major domain)"/>
    <property type="match status" value="1"/>
</dbReference>
<dbReference type="SUPFAM" id="SSF53383">
    <property type="entry name" value="PLP-dependent transferases"/>
    <property type="match status" value="1"/>
</dbReference>
<comment type="similarity">
    <text evidence="1">Belongs to the DegT/DnrJ/EryC1 family.</text>
</comment>
<keyword evidence="2" id="KW-0032">Aminotransferase</keyword>
<dbReference type="InterPro" id="IPR000653">
    <property type="entry name" value="DegT/StrS_aminotransferase"/>
</dbReference>
<keyword evidence="3" id="KW-1185">Reference proteome</keyword>
<gene>
    <name evidence="2" type="primary">rffA</name>
    <name evidence="2" type="synonym">fcnA</name>
    <name evidence="2" type="synonym">wecE</name>
    <name evidence="2" type="ORF">MUN87_13245</name>
</gene>
<accession>A0ABY4GIA1</accession>
<dbReference type="Gene3D" id="3.90.1150.10">
    <property type="entry name" value="Aspartate Aminotransferase, domain 1"/>
    <property type="match status" value="1"/>
</dbReference>
<dbReference type="EMBL" id="CP095071">
    <property type="protein sequence ID" value="UOQ83720.1"/>
    <property type="molecule type" value="Genomic_DNA"/>
</dbReference>
<evidence type="ECO:0000313" key="2">
    <source>
        <dbReference type="EMBL" id="UOQ83720.1"/>
    </source>
</evidence>
<dbReference type="InterPro" id="IPR015421">
    <property type="entry name" value="PyrdxlP-dep_Trfase_major"/>
</dbReference>
<dbReference type="CDD" id="cd00616">
    <property type="entry name" value="AHBA_syn"/>
    <property type="match status" value="1"/>
</dbReference>
<dbReference type="GO" id="GO:0019180">
    <property type="term" value="F:dTDP-4-amino-4,6-dideoxygalactose transaminase activity"/>
    <property type="evidence" value="ECO:0007669"/>
    <property type="project" value="UniProtKB-EC"/>
</dbReference>
<dbReference type="EC" id="2.6.1.59" evidence="2"/>
<dbReference type="PIRSF" id="PIRSF000390">
    <property type="entry name" value="PLP_StrS"/>
    <property type="match status" value="1"/>
</dbReference>
<dbReference type="PANTHER" id="PTHR30244:SF34">
    <property type="entry name" value="DTDP-4-AMINO-4,6-DIDEOXYGALACTOSE TRANSAMINASE"/>
    <property type="match status" value="1"/>
</dbReference>
<protein>
    <submittedName>
        <fullName evidence="2">dTDP-4-amino-4,6-dideoxygalactose transaminase</fullName>
        <ecNumber evidence="2">2.6.1.59</ecNumber>
    </submittedName>
</protein>
<dbReference type="Pfam" id="PF01041">
    <property type="entry name" value="DegT_DnrJ_EryC1"/>
    <property type="match status" value="1"/>
</dbReference>
<dbReference type="PANTHER" id="PTHR30244">
    <property type="entry name" value="TRANSAMINASE"/>
    <property type="match status" value="1"/>
</dbReference>